<dbReference type="GO" id="GO:0006427">
    <property type="term" value="P:histidyl-tRNA aminoacylation"/>
    <property type="evidence" value="ECO:0007669"/>
    <property type="project" value="InterPro"/>
</dbReference>
<dbReference type="InterPro" id="IPR015807">
    <property type="entry name" value="His-tRNA-ligase"/>
</dbReference>
<dbReference type="Gene3D" id="3.30.930.10">
    <property type="entry name" value="Bira Bifunctional Protein, Domain 2"/>
    <property type="match status" value="1"/>
</dbReference>
<evidence type="ECO:0000256" key="3">
    <source>
        <dbReference type="ARBA" id="ARBA00022741"/>
    </source>
</evidence>
<dbReference type="KEGG" id="blac:94345889"/>
<evidence type="ECO:0000259" key="7">
    <source>
        <dbReference type="PROSITE" id="PS50862"/>
    </source>
</evidence>
<feature type="binding site" evidence="6">
    <location>
        <position position="178"/>
    </location>
    <ligand>
        <name>L-histidine</name>
        <dbReference type="ChEBI" id="CHEBI:57595"/>
    </ligand>
</feature>
<dbReference type="Pfam" id="PF03129">
    <property type="entry name" value="HGTP_anticodon"/>
    <property type="match status" value="1"/>
</dbReference>
<proteinExistence type="inferred from homology"/>
<comment type="catalytic activity">
    <reaction evidence="5">
        <text>tRNA(His) + L-histidine + ATP = L-histidyl-tRNA(His) + AMP + diphosphate + H(+)</text>
        <dbReference type="Rhea" id="RHEA:17313"/>
        <dbReference type="Rhea" id="RHEA-COMP:9665"/>
        <dbReference type="Rhea" id="RHEA-COMP:9689"/>
        <dbReference type="ChEBI" id="CHEBI:15378"/>
        <dbReference type="ChEBI" id="CHEBI:30616"/>
        <dbReference type="ChEBI" id="CHEBI:33019"/>
        <dbReference type="ChEBI" id="CHEBI:57595"/>
        <dbReference type="ChEBI" id="CHEBI:78442"/>
        <dbReference type="ChEBI" id="CHEBI:78527"/>
        <dbReference type="ChEBI" id="CHEBI:456215"/>
        <dbReference type="EC" id="6.1.1.21"/>
    </reaction>
</comment>
<evidence type="ECO:0000256" key="5">
    <source>
        <dbReference type="ARBA" id="ARBA00047639"/>
    </source>
</evidence>
<dbReference type="HAMAP" id="MF_00127">
    <property type="entry name" value="His_tRNA_synth"/>
    <property type="match status" value="1"/>
</dbReference>
<name>A0A976FD23_BRELC</name>
<protein>
    <recommendedName>
        <fullName evidence="2">histidine--tRNA ligase</fullName>
        <ecNumber evidence="2">6.1.1.21</ecNumber>
    </recommendedName>
    <alternativeName>
        <fullName evidence="4">Histidyl-tRNA synthetase</fullName>
    </alternativeName>
</protein>
<dbReference type="GeneID" id="94345889"/>
<dbReference type="AlphaFoldDB" id="A0A976FD23"/>
<feature type="binding site" evidence="6">
    <location>
        <begin position="109"/>
        <end position="111"/>
    </location>
    <ligand>
        <name>L-histidine</name>
        <dbReference type="ChEBI" id="CHEBI:57595"/>
    </ligand>
</feature>
<dbReference type="PANTHER" id="PTHR43707">
    <property type="entry name" value="HISTIDYL-TRNA SYNTHETASE"/>
    <property type="match status" value="1"/>
</dbReference>
<dbReference type="GO" id="GO:0005737">
    <property type="term" value="C:cytoplasm"/>
    <property type="evidence" value="ECO:0007669"/>
    <property type="project" value="InterPro"/>
</dbReference>
<evidence type="ECO:0000256" key="4">
    <source>
        <dbReference type="ARBA" id="ARBA00030619"/>
    </source>
</evidence>
<dbReference type="InterPro" id="IPR004154">
    <property type="entry name" value="Anticodon-bd"/>
</dbReference>
<feature type="domain" description="Aminoacyl-transfer RNA synthetases class-II family profile" evidence="7">
    <location>
        <begin position="60"/>
        <end position="371"/>
    </location>
</feature>
<dbReference type="PIRSF" id="PIRSF001549">
    <property type="entry name" value="His-tRNA_synth"/>
    <property type="match status" value="1"/>
</dbReference>
<feature type="binding site" evidence="6">
    <location>
        <begin position="311"/>
        <end position="312"/>
    </location>
    <ligand>
        <name>L-histidine</name>
        <dbReference type="ChEBI" id="CHEBI:57595"/>
    </ligand>
</feature>
<keyword evidence="3" id="KW-0547">Nucleotide-binding</keyword>
<dbReference type="InterPro" id="IPR004516">
    <property type="entry name" value="HisRS/HisZ"/>
</dbReference>
<feature type="binding site" evidence="6">
    <location>
        <position position="153"/>
    </location>
    <ligand>
        <name>L-histidine</name>
        <dbReference type="ChEBI" id="CHEBI:57595"/>
    </ligand>
</feature>
<dbReference type="InterPro" id="IPR006195">
    <property type="entry name" value="aa-tRNA-synth_II"/>
</dbReference>
<dbReference type="RefSeq" id="XP_067814274.1">
    <property type="nucleotide sequence ID" value="XM_067960218.1"/>
</dbReference>
<dbReference type="Pfam" id="PF13393">
    <property type="entry name" value="tRNA-synt_His"/>
    <property type="match status" value="2"/>
</dbReference>
<gene>
    <name evidence="8" type="ORF">CCR75_002118</name>
</gene>
<evidence type="ECO:0000256" key="2">
    <source>
        <dbReference type="ARBA" id="ARBA00012815"/>
    </source>
</evidence>
<dbReference type="EC" id="6.1.1.21" evidence="2"/>
<evidence type="ECO:0000256" key="6">
    <source>
        <dbReference type="PIRSR" id="PIRSR001549-1"/>
    </source>
</evidence>
<evidence type="ECO:0000313" key="9">
    <source>
        <dbReference type="Proteomes" id="UP000294530"/>
    </source>
</evidence>
<sequence>MNVIVGGSKLLRMKAIKSRRWLAVAAKVNAINRVRGTRDLLVKESQLLRDTVDVMQHTVERYGFRSIQTPLLEYTDLYLRSLGDGSDIVMKEMYTFKDNSGKSVSLRPEGTAGVIRALVNNNLMFSLPQKVSYSGSMFRYERPQRGRYREFQQFGKSPITMRSSSDIRFMCIFVEGVEFVGSSCPSVDAEVIAMAADALDALGIASRVTLELNSLGDMESRARYRTALEVYFLKHKNELSSGSIDRLERGSVLRILDSKSERDQRIAADAPQLCDFLSDESKMRFNSTLCSLDALNVRYRHNHRLVRGLDYYSNTVFEFVENPYTSDIKQATVGGIAVLAGGCYDELTASFGGPVASCVGWAAGVDRLNLLRDVQAEATSSSSVAVSWLYFKGDNSVLLMHYIDQIVPVFAQDSSRVLHEALRIAQLLRRREFIVHVCHGNGNMKKQMKIAERSGSSHAIILGEQEIEKQVAKIKNLNKREETIVTMQELNNYHFD</sequence>
<keyword evidence="9" id="KW-1185">Reference proteome</keyword>
<dbReference type="EMBL" id="SHOA02000220">
    <property type="protein sequence ID" value="TDH64775.1"/>
    <property type="molecule type" value="Genomic_DNA"/>
</dbReference>
<dbReference type="Gene3D" id="3.40.50.800">
    <property type="entry name" value="Anticodon-binding domain"/>
    <property type="match status" value="1"/>
</dbReference>
<dbReference type="Proteomes" id="UP000294530">
    <property type="component" value="Unassembled WGS sequence"/>
</dbReference>
<comment type="caution">
    <text evidence="8">The sequence shown here is derived from an EMBL/GenBank/DDBJ whole genome shotgun (WGS) entry which is preliminary data.</text>
</comment>
<dbReference type="InterPro" id="IPR045864">
    <property type="entry name" value="aa-tRNA-synth_II/BPL/LPL"/>
</dbReference>
<dbReference type="PANTHER" id="PTHR43707:SF1">
    <property type="entry name" value="HISTIDINE--TRNA LIGASE, MITOCHONDRIAL-RELATED"/>
    <property type="match status" value="1"/>
</dbReference>
<dbReference type="GO" id="GO:0004821">
    <property type="term" value="F:histidine-tRNA ligase activity"/>
    <property type="evidence" value="ECO:0007669"/>
    <property type="project" value="UniProtKB-EC"/>
</dbReference>
<comment type="similarity">
    <text evidence="1">Belongs to the class-II aminoacyl-tRNA synthetase family.</text>
</comment>
<dbReference type="OrthoDB" id="1906957at2759"/>
<dbReference type="SUPFAM" id="SSF55681">
    <property type="entry name" value="Class II aaRS and biotin synthetases"/>
    <property type="match status" value="1"/>
</dbReference>
<evidence type="ECO:0000313" key="8">
    <source>
        <dbReference type="EMBL" id="TDH64775.1"/>
    </source>
</evidence>
<feature type="binding site" evidence="6">
    <location>
        <position position="307"/>
    </location>
    <ligand>
        <name>L-histidine</name>
        <dbReference type="ChEBI" id="CHEBI:57595"/>
    </ligand>
</feature>
<dbReference type="SUPFAM" id="SSF52954">
    <property type="entry name" value="Class II aaRS ABD-related"/>
    <property type="match status" value="1"/>
</dbReference>
<dbReference type="InterPro" id="IPR041715">
    <property type="entry name" value="HisRS-like_core"/>
</dbReference>
<dbReference type="GO" id="GO:0005524">
    <property type="term" value="F:ATP binding"/>
    <property type="evidence" value="ECO:0007669"/>
    <property type="project" value="InterPro"/>
</dbReference>
<reference evidence="8 9" key="1">
    <citation type="journal article" date="2021" name="Genome Biol.">
        <title>AFLAP: assembly-free linkage analysis pipeline using k-mers from genome sequencing data.</title>
        <authorList>
            <person name="Fletcher K."/>
            <person name="Zhang L."/>
            <person name="Gil J."/>
            <person name="Han R."/>
            <person name="Cavanaugh K."/>
            <person name="Michelmore R."/>
        </authorList>
    </citation>
    <scope>NUCLEOTIDE SEQUENCE [LARGE SCALE GENOMIC DNA]</scope>
    <source>
        <strain evidence="8 9">SF5</strain>
    </source>
</reference>
<dbReference type="InterPro" id="IPR036621">
    <property type="entry name" value="Anticodon-bd_dom_sf"/>
</dbReference>
<organism evidence="8 9">
    <name type="scientific">Bremia lactucae</name>
    <name type="common">Lettuce downy mildew</name>
    <dbReference type="NCBI Taxonomy" id="4779"/>
    <lineage>
        <taxon>Eukaryota</taxon>
        <taxon>Sar</taxon>
        <taxon>Stramenopiles</taxon>
        <taxon>Oomycota</taxon>
        <taxon>Peronosporomycetes</taxon>
        <taxon>Peronosporales</taxon>
        <taxon>Peronosporaceae</taxon>
        <taxon>Bremia</taxon>
    </lineage>
</organism>
<evidence type="ECO:0000256" key="1">
    <source>
        <dbReference type="ARBA" id="ARBA00008226"/>
    </source>
</evidence>
<feature type="binding site" evidence="6">
    <location>
        <position position="139"/>
    </location>
    <ligand>
        <name>L-histidine</name>
        <dbReference type="ChEBI" id="CHEBI:57595"/>
    </ligand>
</feature>
<dbReference type="CDD" id="cd00773">
    <property type="entry name" value="HisRS-like_core"/>
    <property type="match status" value="1"/>
</dbReference>
<accession>A0A976FD23</accession>
<dbReference type="PROSITE" id="PS50862">
    <property type="entry name" value="AA_TRNA_LIGASE_II"/>
    <property type="match status" value="1"/>
</dbReference>